<dbReference type="GO" id="GO:0009243">
    <property type="term" value="P:O antigen biosynthetic process"/>
    <property type="evidence" value="ECO:0007669"/>
    <property type="project" value="UniProtKB-UniPathway"/>
</dbReference>
<evidence type="ECO:0000313" key="10">
    <source>
        <dbReference type="Proteomes" id="UP000199040"/>
    </source>
</evidence>
<evidence type="ECO:0000256" key="5">
    <source>
        <dbReference type="ARBA" id="ARBA00048200"/>
    </source>
</evidence>
<dbReference type="AlphaFoldDB" id="A0A1I3FHI6"/>
<evidence type="ECO:0000256" key="4">
    <source>
        <dbReference type="ARBA" id="ARBA00017099"/>
    </source>
</evidence>
<keyword evidence="10" id="KW-1185">Reference proteome</keyword>
<evidence type="ECO:0000256" key="6">
    <source>
        <dbReference type="RuleBase" id="RU364082"/>
    </source>
</evidence>
<accession>A0A1I3FHI6</accession>
<proteinExistence type="inferred from homology"/>
<reference evidence="8 10" key="1">
    <citation type="submission" date="2016-10" db="EMBL/GenBank/DDBJ databases">
        <authorList>
            <person name="de Groot N.N."/>
        </authorList>
    </citation>
    <scope>NUCLEOTIDE SEQUENCE [LARGE SCALE GENOMIC DNA]</scope>
    <source>
        <strain evidence="8 10">CGMCC 1.6848</strain>
    </source>
</reference>
<evidence type="ECO:0000256" key="1">
    <source>
        <dbReference type="ARBA" id="ARBA00004781"/>
    </source>
</evidence>
<name>A0A1I3FHI6_9GAMM</name>
<dbReference type="EC" id="1.1.1.133" evidence="3 6"/>
<dbReference type="Gene3D" id="3.90.25.10">
    <property type="entry name" value="UDP-galactose 4-epimerase, domain 1"/>
    <property type="match status" value="1"/>
</dbReference>
<dbReference type="InterPro" id="IPR036291">
    <property type="entry name" value="NAD(P)-bd_dom_sf"/>
</dbReference>
<keyword evidence="6" id="KW-0521">NADP</keyword>
<dbReference type="EMBL" id="FOPY01000018">
    <property type="protein sequence ID" value="SFI10646.1"/>
    <property type="molecule type" value="Genomic_DNA"/>
</dbReference>
<dbReference type="Gene3D" id="3.40.50.720">
    <property type="entry name" value="NAD(P)-binding Rossmann-like Domain"/>
    <property type="match status" value="1"/>
</dbReference>
<dbReference type="UniPathway" id="UPA00124"/>
<keyword evidence="6" id="KW-0560">Oxidoreductase</keyword>
<evidence type="ECO:0000256" key="3">
    <source>
        <dbReference type="ARBA" id="ARBA00012929"/>
    </source>
</evidence>
<dbReference type="PANTHER" id="PTHR10491:SF4">
    <property type="entry name" value="METHIONINE ADENOSYLTRANSFERASE 2 SUBUNIT BETA"/>
    <property type="match status" value="1"/>
</dbReference>
<evidence type="ECO:0000256" key="2">
    <source>
        <dbReference type="ARBA" id="ARBA00010944"/>
    </source>
</evidence>
<comment type="catalytic activity">
    <reaction evidence="5 6">
        <text>dTDP-beta-L-rhamnose + NADP(+) = dTDP-4-dehydro-beta-L-rhamnose + NADPH + H(+)</text>
        <dbReference type="Rhea" id="RHEA:21796"/>
        <dbReference type="ChEBI" id="CHEBI:15378"/>
        <dbReference type="ChEBI" id="CHEBI:57510"/>
        <dbReference type="ChEBI" id="CHEBI:57783"/>
        <dbReference type="ChEBI" id="CHEBI:58349"/>
        <dbReference type="ChEBI" id="CHEBI:62830"/>
        <dbReference type="EC" id="1.1.1.133"/>
    </reaction>
</comment>
<dbReference type="GO" id="GO:0019305">
    <property type="term" value="P:dTDP-rhamnose biosynthetic process"/>
    <property type="evidence" value="ECO:0007669"/>
    <property type="project" value="UniProtKB-UniPathway"/>
</dbReference>
<dbReference type="EMBL" id="SOEC01000022">
    <property type="protein sequence ID" value="TDX24180.1"/>
    <property type="molecule type" value="Genomic_DNA"/>
</dbReference>
<evidence type="ECO:0000313" key="8">
    <source>
        <dbReference type="EMBL" id="SFI10646.1"/>
    </source>
</evidence>
<sequence length="320" mass="34746">MLSMGPLDQGGLPARCPFASGEIAIKGSAVKLLILDAGHCLSLALAREANRRGDTVLEIEENVAVSLEHLEEVAPDALVIPPLAQPINADPSAVTAHAEAVETCLDACRQTGLPMVWCVSDQLYEDGAEAPIDEHVIPAPRDESLQRLILTGNRIREQHARHLIVRLGPLFALEGAGAWLTELLDNLLTGREVRAAEDVIFCPTSADSVSMALIGMLQQQACGANAWGAYHLAGTEPVSAYTFTSVVRTQLATRLEGLGEMAELGQLVALNHHHDQPLRRVLNCRRVLDVFGVHQKPWRLELGRMLDTWCQAYKTQGENA</sequence>
<reference evidence="9 11" key="2">
    <citation type="submission" date="2019-03" db="EMBL/GenBank/DDBJ databases">
        <title>Freshwater and sediment microbial communities from various areas in North America, analyzing microbe dynamics in response to fracking.</title>
        <authorList>
            <person name="Lamendella R."/>
        </authorList>
    </citation>
    <scope>NUCLEOTIDE SEQUENCE [LARGE SCALE GENOMIC DNA]</scope>
    <source>
        <strain evidence="9 11">6_TX</strain>
    </source>
</reference>
<dbReference type="GO" id="GO:0008831">
    <property type="term" value="F:dTDP-4-dehydrorhamnose reductase activity"/>
    <property type="evidence" value="ECO:0007669"/>
    <property type="project" value="UniProtKB-EC"/>
</dbReference>
<dbReference type="UniPathway" id="UPA00281"/>
<gene>
    <name evidence="9" type="ORF">DFO67_1228</name>
    <name evidence="8" type="ORF">SAMN04487959_11846</name>
</gene>
<comment type="pathway">
    <text evidence="1 6">Carbohydrate biosynthesis; dTDP-L-rhamnose biosynthesis.</text>
</comment>
<dbReference type="InterPro" id="IPR005913">
    <property type="entry name" value="dTDP_dehydrorham_reduct"/>
</dbReference>
<evidence type="ECO:0000313" key="9">
    <source>
        <dbReference type="EMBL" id="TDX24180.1"/>
    </source>
</evidence>
<comment type="similarity">
    <text evidence="2 6">Belongs to the dTDP-4-dehydrorhamnose reductase family.</text>
</comment>
<dbReference type="Pfam" id="PF04321">
    <property type="entry name" value="RmlD_sub_bind"/>
    <property type="match status" value="1"/>
</dbReference>
<dbReference type="GO" id="GO:0005829">
    <property type="term" value="C:cytosol"/>
    <property type="evidence" value="ECO:0007669"/>
    <property type="project" value="TreeGrafter"/>
</dbReference>
<dbReference type="STRING" id="442341.SAMN04487959_11846"/>
<feature type="domain" description="RmlD-like substrate binding" evidence="7">
    <location>
        <begin position="93"/>
        <end position="308"/>
    </location>
</feature>
<evidence type="ECO:0000259" key="7">
    <source>
        <dbReference type="Pfam" id="PF04321"/>
    </source>
</evidence>
<evidence type="ECO:0000313" key="11">
    <source>
        <dbReference type="Proteomes" id="UP000294489"/>
    </source>
</evidence>
<dbReference type="InterPro" id="IPR029903">
    <property type="entry name" value="RmlD-like-bd"/>
</dbReference>
<dbReference type="Proteomes" id="UP000294489">
    <property type="component" value="Unassembled WGS sequence"/>
</dbReference>
<dbReference type="SUPFAM" id="SSF51735">
    <property type="entry name" value="NAD(P)-binding Rossmann-fold domains"/>
    <property type="match status" value="1"/>
</dbReference>
<comment type="function">
    <text evidence="6">Catalyzes the reduction of dTDP-6-deoxy-L-lyxo-4-hexulose to yield dTDP-L-rhamnose.</text>
</comment>
<dbReference type="Proteomes" id="UP000199040">
    <property type="component" value="Unassembled WGS sequence"/>
</dbReference>
<dbReference type="PANTHER" id="PTHR10491">
    <property type="entry name" value="DTDP-4-DEHYDRORHAMNOSE REDUCTASE"/>
    <property type="match status" value="1"/>
</dbReference>
<protein>
    <recommendedName>
        <fullName evidence="4 6">dTDP-4-dehydrorhamnose reductase</fullName>
        <ecNumber evidence="3 6">1.1.1.133</ecNumber>
    </recommendedName>
</protein>
<organism evidence="8 10">
    <name type="scientific">Modicisalibacter xianhensis</name>
    <dbReference type="NCBI Taxonomy" id="442341"/>
    <lineage>
        <taxon>Bacteria</taxon>
        <taxon>Pseudomonadati</taxon>
        <taxon>Pseudomonadota</taxon>
        <taxon>Gammaproteobacteria</taxon>
        <taxon>Oceanospirillales</taxon>
        <taxon>Halomonadaceae</taxon>
        <taxon>Modicisalibacter</taxon>
    </lineage>
</organism>
<comment type="cofactor">
    <cofactor evidence="6">
        <name>Mg(2+)</name>
        <dbReference type="ChEBI" id="CHEBI:18420"/>
    </cofactor>
    <text evidence="6">Binds 1 Mg(2+) ion per monomer.</text>
</comment>